<dbReference type="NCBIfam" id="TIGR00756">
    <property type="entry name" value="PPR"/>
    <property type="match status" value="2"/>
</dbReference>
<dbReference type="OrthoDB" id="777957at2759"/>
<dbReference type="PANTHER" id="PTHR47003">
    <property type="entry name" value="OS01G0970900 PROTEIN"/>
    <property type="match status" value="1"/>
</dbReference>
<reference evidence="2" key="1">
    <citation type="journal article" date="2020" name="bioRxiv">
        <title>Hybrid origin of Populus tomentosa Carr. identified through genome sequencing and phylogenomic analysis.</title>
        <authorList>
            <person name="An X."/>
            <person name="Gao K."/>
            <person name="Chen Z."/>
            <person name="Li J."/>
            <person name="Yang X."/>
            <person name="Yang X."/>
            <person name="Zhou J."/>
            <person name="Guo T."/>
            <person name="Zhao T."/>
            <person name="Huang S."/>
            <person name="Miao D."/>
            <person name="Khan W.U."/>
            <person name="Rao P."/>
            <person name="Ye M."/>
            <person name="Lei B."/>
            <person name="Liao W."/>
            <person name="Wang J."/>
            <person name="Ji L."/>
            <person name="Li Y."/>
            <person name="Guo B."/>
            <person name="Mustafa N.S."/>
            <person name="Li S."/>
            <person name="Yun Q."/>
            <person name="Keller S.R."/>
            <person name="Mao J."/>
            <person name="Zhang R."/>
            <person name="Strauss S.H."/>
        </authorList>
    </citation>
    <scope>NUCLEOTIDE SEQUENCE</scope>
    <source>
        <strain evidence="2">GM15</strain>
        <tissue evidence="2">Leaf</tissue>
    </source>
</reference>
<keyword evidence="3" id="KW-1185">Reference proteome</keyword>
<accession>A0A8X8BZS2</accession>
<dbReference type="GO" id="GO:0008380">
    <property type="term" value="P:RNA splicing"/>
    <property type="evidence" value="ECO:0007669"/>
    <property type="project" value="InterPro"/>
</dbReference>
<organism evidence="2 3">
    <name type="scientific">Populus tomentosa</name>
    <name type="common">Chinese white poplar</name>
    <dbReference type="NCBI Taxonomy" id="118781"/>
    <lineage>
        <taxon>Eukaryota</taxon>
        <taxon>Viridiplantae</taxon>
        <taxon>Streptophyta</taxon>
        <taxon>Embryophyta</taxon>
        <taxon>Tracheophyta</taxon>
        <taxon>Spermatophyta</taxon>
        <taxon>Magnoliopsida</taxon>
        <taxon>eudicotyledons</taxon>
        <taxon>Gunneridae</taxon>
        <taxon>Pentapetalae</taxon>
        <taxon>rosids</taxon>
        <taxon>fabids</taxon>
        <taxon>Malpighiales</taxon>
        <taxon>Salicaceae</taxon>
        <taxon>Saliceae</taxon>
        <taxon>Populus</taxon>
    </lineage>
</organism>
<evidence type="ECO:0000256" key="1">
    <source>
        <dbReference type="PROSITE-ProRule" id="PRU00708"/>
    </source>
</evidence>
<dbReference type="PANTHER" id="PTHR47003:SF3">
    <property type="entry name" value="SMALL RIBOSOMAL SUBUNIT PROTEIN MS81 (RPPR8)"/>
    <property type="match status" value="1"/>
</dbReference>
<dbReference type="InterPro" id="IPR044578">
    <property type="entry name" value="BIR6-like"/>
</dbReference>
<dbReference type="PROSITE" id="PS51375">
    <property type="entry name" value="PPR"/>
    <property type="match status" value="4"/>
</dbReference>
<evidence type="ECO:0000313" key="3">
    <source>
        <dbReference type="Proteomes" id="UP000886885"/>
    </source>
</evidence>
<dbReference type="EMBL" id="JAAWWB010000033">
    <property type="protein sequence ID" value="KAG6743061.1"/>
    <property type="molecule type" value="Genomic_DNA"/>
</dbReference>
<protein>
    <recommendedName>
        <fullName evidence="4">Pentatricopeptide repeat-containing protein</fullName>
    </recommendedName>
</protein>
<sequence length="739" mass="83576">MRHSWRILLHRSYPRSSLKFSNHFQVLQQHSPPPLRSLSSLHTLSLQDSHFSKTPQNHNIYNKNPLFARNLSSEASLVEPTKDPDLILLVCDVFTKFDDSDDISKELELSSVVISHDLVLKVLKSLGSKPGVAKRFFDWVLKKDSERLSSKSYNWMLGILGVNGLVEEFWELVDKMKTKGYGVSGVTRDRVLEKFENEGLKGDIEKLKGVFATGSIDNSVEKIGLRMSRIIRSKFWGEDVEGEIKGLSAEFSSGLVKIVLEHLAMEPMKALIFFRWVEESGLCKHDGRSYNAMARVLGSKDCIDRFWKVIDEMRSNGFEMEVETFDTVLAWFMKRKMIKEAVDLYEFAMNGANKPSSKYCTYLLRNIVVCKQLDIGLFSRIVKVFTENGNVLTDSMLDAVLKALRSVGRFKECNKILREMMVAGFVVSGNLQRKIAFGLTSAGKNYEASEFVDHMESSGSDLDYKAWASLIEGHCVSGDLEKASDCFRKMVEKKGVTGAGYAVELLVNAYCLKNRAVDACNLLCDYVCQNQLHPWRTTYKVLISKLLAQGGFKDALNLLGLMQSHGIPPYIDPFFEFVSKSGTGDDAIAFMNAMTTKKFPSISVSLHLFEAFFNAKRHSEAQDFLSKCPVFIRNHADVLTLFCSMKSSKDTAATTHELCYASELKARWEIMKVQVLVYDFHYNIATTQIQYDVPLSTLRLRCLDDLFPNFVEHAIFEVKVGLPAHTAFIHCKGAMGSMW</sequence>
<dbReference type="AlphaFoldDB" id="A0A8X8BZS2"/>
<evidence type="ECO:0008006" key="4">
    <source>
        <dbReference type="Google" id="ProtNLM"/>
    </source>
</evidence>
<gene>
    <name evidence="2" type="ORF">POTOM_054006</name>
</gene>
<name>A0A8X8BZS2_POPTO</name>
<proteinExistence type="predicted"/>
<comment type="caution">
    <text evidence="2">The sequence shown here is derived from an EMBL/GenBank/DDBJ whole genome shotgun (WGS) entry which is preliminary data.</text>
</comment>
<feature type="repeat" description="PPR" evidence="1">
    <location>
        <begin position="149"/>
        <end position="183"/>
    </location>
</feature>
<dbReference type="InterPro" id="IPR002885">
    <property type="entry name" value="PPR_rpt"/>
</dbReference>
<dbReference type="Pfam" id="PF01535">
    <property type="entry name" value="PPR"/>
    <property type="match status" value="4"/>
</dbReference>
<feature type="repeat" description="PPR" evidence="1">
    <location>
        <begin position="463"/>
        <end position="497"/>
    </location>
</feature>
<feature type="repeat" description="PPR" evidence="1">
    <location>
        <begin position="286"/>
        <end position="320"/>
    </location>
</feature>
<dbReference type="Proteomes" id="UP000886885">
    <property type="component" value="Chromosome 17A"/>
</dbReference>
<evidence type="ECO:0000313" key="2">
    <source>
        <dbReference type="EMBL" id="KAG6743061.1"/>
    </source>
</evidence>
<feature type="repeat" description="PPR" evidence="1">
    <location>
        <begin position="535"/>
        <end position="569"/>
    </location>
</feature>